<dbReference type="InterPro" id="IPR029058">
    <property type="entry name" value="AB_hydrolase_fold"/>
</dbReference>
<dbReference type="GO" id="GO:0016787">
    <property type="term" value="F:hydrolase activity"/>
    <property type="evidence" value="ECO:0007669"/>
    <property type="project" value="UniProtKB-KW"/>
</dbReference>
<sequence>MASKQGYGADLRKFMDLRVDLRLNCNRHVAGVLKGYDQFLNIVLDNAIEIISKDEKRELGTVVIRGNSVILWENLDKVLAKSHSTESIANKKDIMFLALILNFVLKKLKQVHDKNRSKMMKKHQSLPKEHWRNKNPIVLVHGFAGQTADKSWICKGYFHHALSNDVLGENSEVYEADVNPFGSLHDRACELYQQLIGISKIQEEARKKELQLSQVVYGVEHVRDVHSDTYYKIRYLKKVVDGRIFAYPNGIPGGWCRHRKIHLVGHSWGLTTIRYLQYLMSINFFKNPGYLKCSKIEDQYCFNDPTYDMSNFIASVTALNGVNNGSLGGYGCGYDEEKRLFIQGKNDAVPWALKWIDGEEFYELEYMDHNFMYDYCGEIFGFNKKDDESVFQYIKRHYYNDSLYNTNDTAACQFAPHYVMEQNAKFETYDNTYYFSITCNVKGGIRQKFKEVLHEPKRSSNMGLGFDLEVDSHINYTLKHTKYPKRKSKLNWLWRKLMHLKIALNPIALHQVIFLENQYEFKPPKENMNNALNPKMNNAEAIDYLNKDWISNHDILLPRYSQEFPRLSSNYNTKFDIKDKPWGTKKDPIFFDVTDDAYLEYYSQKDKYEKGVWHFGSYPHTDHLDYCGLPPILTKIRTLLGIEYRPLLWINLFNRLRTLEIEDQI</sequence>
<dbReference type="PROSITE" id="PS52002">
    <property type="entry name" value="SM"/>
    <property type="match status" value="1"/>
</dbReference>
<evidence type="ECO:0000259" key="6">
    <source>
        <dbReference type="PROSITE" id="PS52002"/>
    </source>
</evidence>
<dbReference type="InterPro" id="IPR001163">
    <property type="entry name" value="Sm_dom_euk/arc"/>
</dbReference>
<keyword evidence="3" id="KW-0732">Signal</keyword>
<evidence type="ECO:0000256" key="4">
    <source>
        <dbReference type="ARBA" id="ARBA00022801"/>
    </source>
</evidence>
<gene>
    <name evidence="7" type="primary">Contig6903.g7387</name>
    <name evidence="7" type="ORF">STYLEM_17729</name>
</gene>
<feature type="domain" description="Sm" evidence="6">
    <location>
        <begin position="6"/>
        <end position="78"/>
    </location>
</feature>
<dbReference type="CDD" id="cd01719">
    <property type="entry name" value="Sm_G"/>
    <property type="match status" value="1"/>
</dbReference>
<dbReference type="Pfam" id="PF24708">
    <property type="entry name" value="Lip_C"/>
    <property type="match status" value="1"/>
</dbReference>
<dbReference type="GO" id="GO:0000398">
    <property type="term" value="P:mRNA splicing, via spliceosome"/>
    <property type="evidence" value="ECO:0007669"/>
    <property type="project" value="InterPro"/>
</dbReference>
<evidence type="ECO:0000313" key="8">
    <source>
        <dbReference type="Proteomes" id="UP000039865"/>
    </source>
</evidence>
<dbReference type="GO" id="GO:0003723">
    <property type="term" value="F:RNA binding"/>
    <property type="evidence" value="ECO:0007669"/>
    <property type="project" value="InterPro"/>
</dbReference>
<dbReference type="Gene3D" id="2.30.30.100">
    <property type="match status" value="1"/>
</dbReference>
<reference evidence="7 8" key="1">
    <citation type="submission" date="2014-06" db="EMBL/GenBank/DDBJ databases">
        <authorList>
            <person name="Swart Estienne"/>
        </authorList>
    </citation>
    <scope>NUCLEOTIDE SEQUENCE [LARGE SCALE GENOMIC DNA]</scope>
    <source>
        <strain evidence="7 8">130c</strain>
    </source>
</reference>
<dbReference type="EMBL" id="CCKQ01016739">
    <property type="protein sequence ID" value="CDW88607.1"/>
    <property type="molecule type" value="Genomic_DNA"/>
</dbReference>
<dbReference type="Gene3D" id="3.40.50.1820">
    <property type="entry name" value="alpha/beta hydrolase"/>
    <property type="match status" value="1"/>
</dbReference>
<dbReference type="InterPro" id="IPR056304">
    <property type="entry name" value="Lip-like_C"/>
</dbReference>
<dbReference type="InParanoid" id="A0A078B5M5"/>
<dbReference type="SUPFAM" id="SSF50182">
    <property type="entry name" value="Sm-like ribonucleoproteins"/>
    <property type="match status" value="1"/>
</dbReference>
<keyword evidence="2" id="KW-0964">Secreted</keyword>
<dbReference type="GO" id="GO:0006629">
    <property type="term" value="P:lipid metabolic process"/>
    <property type="evidence" value="ECO:0007669"/>
    <property type="project" value="UniProtKB-KW"/>
</dbReference>
<evidence type="ECO:0000256" key="3">
    <source>
        <dbReference type="ARBA" id="ARBA00022729"/>
    </source>
</evidence>
<dbReference type="AlphaFoldDB" id="A0A078B5M5"/>
<dbReference type="Pfam" id="PF01423">
    <property type="entry name" value="LSM"/>
    <property type="match status" value="1"/>
</dbReference>
<dbReference type="InterPro" id="IPR034098">
    <property type="entry name" value="Sm_G"/>
</dbReference>
<dbReference type="GO" id="GO:0005681">
    <property type="term" value="C:spliceosomal complex"/>
    <property type="evidence" value="ECO:0007669"/>
    <property type="project" value="InterPro"/>
</dbReference>
<evidence type="ECO:0000256" key="5">
    <source>
        <dbReference type="ARBA" id="ARBA00023098"/>
    </source>
</evidence>
<dbReference type="SMART" id="SM00651">
    <property type="entry name" value="Sm"/>
    <property type="match status" value="1"/>
</dbReference>
<evidence type="ECO:0000256" key="2">
    <source>
        <dbReference type="ARBA" id="ARBA00022525"/>
    </source>
</evidence>
<accession>A0A078B5M5</accession>
<dbReference type="InterPro" id="IPR010920">
    <property type="entry name" value="LSM_dom_sf"/>
</dbReference>
<keyword evidence="4" id="KW-0378">Hydrolase</keyword>
<dbReference type="PANTHER" id="PTHR34043:SF3">
    <property type="entry name" value="ALPHA_BETA-HYDROLASES SUPERFAMILY PROTEIN"/>
    <property type="match status" value="1"/>
</dbReference>
<dbReference type="GO" id="GO:0005576">
    <property type="term" value="C:extracellular region"/>
    <property type="evidence" value="ECO:0007669"/>
    <property type="project" value="UniProtKB-SubCell"/>
</dbReference>
<evidence type="ECO:0000256" key="1">
    <source>
        <dbReference type="ARBA" id="ARBA00004613"/>
    </source>
</evidence>
<dbReference type="Proteomes" id="UP000039865">
    <property type="component" value="Unassembled WGS sequence"/>
</dbReference>
<name>A0A078B5M5_STYLE</name>
<evidence type="ECO:0000313" key="7">
    <source>
        <dbReference type="EMBL" id="CDW88607.1"/>
    </source>
</evidence>
<organism evidence="7 8">
    <name type="scientific">Stylonychia lemnae</name>
    <name type="common">Ciliate</name>
    <dbReference type="NCBI Taxonomy" id="5949"/>
    <lineage>
        <taxon>Eukaryota</taxon>
        <taxon>Sar</taxon>
        <taxon>Alveolata</taxon>
        <taxon>Ciliophora</taxon>
        <taxon>Intramacronucleata</taxon>
        <taxon>Spirotrichea</taxon>
        <taxon>Stichotrichia</taxon>
        <taxon>Sporadotrichida</taxon>
        <taxon>Oxytrichidae</taxon>
        <taxon>Stylonychinae</taxon>
        <taxon>Stylonychia</taxon>
    </lineage>
</organism>
<proteinExistence type="predicted"/>
<dbReference type="InterPro" id="IPR047575">
    <property type="entry name" value="Sm"/>
</dbReference>
<keyword evidence="7" id="KW-0687">Ribonucleoprotein</keyword>
<comment type="subcellular location">
    <subcellularLocation>
        <location evidence="1">Secreted</location>
    </subcellularLocation>
</comment>
<dbReference type="SUPFAM" id="SSF53474">
    <property type="entry name" value="alpha/beta-Hydrolases"/>
    <property type="match status" value="1"/>
</dbReference>
<keyword evidence="5" id="KW-0443">Lipid metabolism</keyword>
<dbReference type="PANTHER" id="PTHR34043">
    <property type="entry name" value="ALPHA/BETA-HYDROLASES SUPERFAMILY PROTEIN"/>
    <property type="match status" value="1"/>
</dbReference>
<protein>
    <submittedName>
        <fullName evidence="7">Small nuclear ribonucleoprotein</fullName>
    </submittedName>
</protein>
<dbReference type="OrthoDB" id="274944at2759"/>
<keyword evidence="8" id="KW-1185">Reference proteome</keyword>